<feature type="transmembrane region" description="Helical" evidence="1">
    <location>
        <begin position="67"/>
        <end position="86"/>
    </location>
</feature>
<dbReference type="Proteomes" id="UP000824208">
    <property type="component" value="Unassembled WGS sequence"/>
</dbReference>
<keyword evidence="1" id="KW-0472">Membrane</keyword>
<dbReference type="EMBL" id="DWYC01000037">
    <property type="protein sequence ID" value="HJB56620.1"/>
    <property type="molecule type" value="Genomic_DNA"/>
</dbReference>
<organism evidence="2 3">
    <name type="scientific">Candidatus Flavonifractor intestinipullorum</name>
    <dbReference type="NCBI Taxonomy" id="2838587"/>
    <lineage>
        <taxon>Bacteria</taxon>
        <taxon>Bacillati</taxon>
        <taxon>Bacillota</taxon>
        <taxon>Clostridia</taxon>
        <taxon>Eubacteriales</taxon>
        <taxon>Oscillospiraceae</taxon>
        <taxon>Flavonifractor</taxon>
    </lineage>
</organism>
<keyword evidence="1" id="KW-0812">Transmembrane</keyword>
<reference evidence="2" key="1">
    <citation type="journal article" date="2021" name="PeerJ">
        <title>Extensive microbial diversity within the chicken gut microbiome revealed by metagenomics and culture.</title>
        <authorList>
            <person name="Gilroy R."/>
            <person name="Ravi A."/>
            <person name="Getino M."/>
            <person name="Pursley I."/>
            <person name="Horton D.L."/>
            <person name="Alikhan N.F."/>
            <person name="Baker D."/>
            <person name="Gharbi K."/>
            <person name="Hall N."/>
            <person name="Watson M."/>
            <person name="Adriaenssens E.M."/>
            <person name="Foster-Nyarko E."/>
            <person name="Jarju S."/>
            <person name="Secka A."/>
            <person name="Antonio M."/>
            <person name="Oren A."/>
            <person name="Chaudhuri R.R."/>
            <person name="La Ragione R."/>
            <person name="Hildebrand F."/>
            <person name="Pallen M.J."/>
        </authorList>
    </citation>
    <scope>NUCLEOTIDE SEQUENCE</scope>
    <source>
        <strain evidence="2">CHK189-11263</strain>
    </source>
</reference>
<accession>A0A9D2M9D6</accession>
<feature type="transmembrane region" description="Helical" evidence="1">
    <location>
        <begin position="203"/>
        <end position="226"/>
    </location>
</feature>
<feature type="transmembrane region" description="Helical" evidence="1">
    <location>
        <begin position="111"/>
        <end position="137"/>
    </location>
</feature>
<dbReference type="PANTHER" id="PTHR40076">
    <property type="entry name" value="MEMBRANE PROTEIN-RELATED"/>
    <property type="match status" value="1"/>
</dbReference>
<proteinExistence type="predicted"/>
<evidence type="ECO:0000256" key="1">
    <source>
        <dbReference type="SAM" id="Phobius"/>
    </source>
</evidence>
<feature type="transmembrane region" description="Helical" evidence="1">
    <location>
        <begin position="143"/>
        <end position="167"/>
    </location>
</feature>
<dbReference type="PANTHER" id="PTHR40076:SF1">
    <property type="entry name" value="MEMBRANE PROTEIN"/>
    <property type="match status" value="1"/>
</dbReference>
<gene>
    <name evidence="2" type="ORF">H9714_03615</name>
</gene>
<reference evidence="2" key="2">
    <citation type="submission" date="2021-04" db="EMBL/GenBank/DDBJ databases">
        <authorList>
            <person name="Gilroy R."/>
        </authorList>
    </citation>
    <scope>NUCLEOTIDE SEQUENCE</scope>
    <source>
        <strain evidence="2">CHK189-11263</strain>
    </source>
</reference>
<keyword evidence="1" id="KW-1133">Transmembrane helix</keyword>
<sequence length="254" mass="27790">MAPSISSSRLRREARSALAPVRLRAAGVTLLCALLSILPPAAALGLAALSLWDQPFLFPAQLVLLEGLAAVCAWYMLAAGTGYVSYTLRLSRGEEAGCWCLLEGFARPGRVLAVALALLVRLLPWIILTALALWGGIWAVEWAGYWALLLLLPCGAGLLCLWVWLALRCALVPFLLVDQPGLGPFRVVERSSSWMRGRKGALLLLRLSFLGWGILSVLTLGLLGLWSCPYFRTANARFYDTVQDQEEIHMPLTF</sequence>
<name>A0A9D2M9D6_9FIRM</name>
<evidence type="ECO:0000313" key="3">
    <source>
        <dbReference type="Proteomes" id="UP000824208"/>
    </source>
</evidence>
<dbReference type="Pfam" id="PF06161">
    <property type="entry name" value="DUF975"/>
    <property type="match status" value="1"/>
</dbReference>
<comment type="caution">
    <text evidence="2">The sequence shown here is derived from an EMBL/GenBank/DDBJ whole genome shotgun (WGS) entry which is preliminary data.</text>
</comment>
<protein>
    <submittedName>
        <fullName evidence="2">DUF975 family protein</fullName>
    </submittedName>
</protein>
<dbReference type="AlphaFoldDB" id="A0A9D2M9D6"/>
<dbReference type="InterPro" id="IPR010380">
    <property type="entry name" value="DUF975"/>
</dbReference>
<evidence type="ECO:0000313" key="2">
    <source>
        <dbReference type="EMBL" id="HJB56620.1"/>
    </source>
</evidence>